<sequence length="714" mass="79717">MLSNTEFRRWTIFVTKRNLHCTIKEKLLETFAELITHWQNYTSTTSNTINAEAGFHIEHFGIGGSFSHETGSVRSRQMMDESVTTKVQMRYVRYSAKLQPDTAFNPKFKARLLTISTLIAKNETDMARYESQLLVRDFGTHVITSVDAGAVLVQQDQIKTTYARSYSMDMSKVLVSASASFESVFRIKTGNSHSTSNEMIDQYLSNRTHSETDTIGGSVFQPQNFSLSDWAESVAENLVAVDRAGDPLHFVITRMALPELPSSVINELIIHVKNAINLYYKHNIYKGCTNYDSPNFSFQANVEDGSCQSFSNNYTFGGVYQKCFISENMKSDTCADLRQLNLLTGEYSCPANYEAVMIDKGIKRTPNTVNRCHDCGFLWLSTCCKDYAASQTALYLGYWCVSKGKVSANTGYLFGGLYTSTIGNPLTGGRICPPYFYALKVSSSLRVCVSDDYELGFRYSVPFAGFFSCRTGNPLKLTSDEEVKHRRSNTNMFVLKTFLKSAGPSHWPRGCPTGYSEHMADVANGCEISYCIKANALSGHGLPTIIRPPFMEIPIDGFSDNSSYKISEDGMEWENIEGSVESQKSDKKTVSVAGVVAGSVIAAVTLIVIIIAFILLGRVKVRNSRRPTSESRRKQSDPPSPNIYVLNKSPSGNTEKVNCHVAAVESTDSSPWFDNSLVSSYIRFLYKLVYVCSPSLVHCSRNSQTFAFEYKIYR</sequence>
<protein>
    <submittedName>
        <fullName evidence="4">Macrophage-expressed gene 1 protein</fullName>
    </submittedName>
</protein>
<dbReference type="GO" id="GO:0030670">
    <property type="term" value="C:phagocytic vesicle membrane"/>
    <property type="evidence" value="ECO:0007669"/>
    <property type="project" value="UniProtKB-SubCell"/>
</dbReference>
<keyword evidence="2" id="KW-0812">Transmembrane</keyword>
<dbReference type="Proteomes" id="UP000242188">
    <property type="component" value="Unassembled WGS sequence"/>
</dbReference>
<dbReference type="AlphaFoldDB" id="A0A210Q209"/>
<dbReference type="EMBL" id="NEDP02005221">
    <property type="protein sequence ID" value="OWF42793.1"/>
    <property type="molecule type" value="Genomic_DNA"/>
</dbReference>
<dbReference type="CDD" id="cd22579">
    <property type="entry name" value="MPEG1_P2"/>
    <property type="match status" value="1"/>
</dbReference>
<dbReference type="PANTHER" id="PTHR31463:SF1">
    <property type="entry name" value="MACROPHAGE-EXPRESSED GENE 1 PROTEIN"/>
    <property type="match status" value="1"/>
</dbReference>
<evidence type="ECO:0000256" key="1">
    <source>
        <dbReference type="SAM" id="MobiDB-lite"/>
    </source>
</evidence>
<dbReference type="SMART" id="SM00457">
    <property type="entry name" value="MACPF"/>
    <property type="match status" value="1"/>
</dbReference>
<dbReference type="PROSITE" id="PS51412">
    <property type="entry name" value="MACPF_2"/>
    <property type="match status" value="1"/>
</dbReference>
<feature type="region of interest" description="Disordered" evidence="1">
    <location>
        <begin position="625"/>
        <end position="653"/>
    </location>
</feature>
<comment type="caution">
    <text evidence="4">The sequence shown here is derived from an EMBL/GenBank/DDBJ whole genome shotgun (WGS) entry which is preliminary data.</text>
</comment>
<evidence type="ECO:0000256" key="2">
    <source>
        <dbReference type="SAM" id="Phobius"/>
    </source>
</evidence>
<reference evidence="4 5" key="1">
    <citation type="journal article" date="2017" name="Nat. Ecol. Evol.">
        <title>Scallop genome provides insights into evolution of bilaterian karyotype and development.</title>
        <authorList>
            <person name="Wang S."/>
            <person name="Zhang J."/>
            <person name="Jiao W."/>
            <person name="Li J."/>
            <person name="Xun X."/>
            <person name="Sun Y."/>
            <person name="Guo X."/>
            <person name="Huan P."/>
            <person name="Dong B."/>
            <person name="Zhang L."/>
            <person name="Hu X."/>
            <person name="Sun X."/>
            <person name="Wang J."/>
            <person name="Zhao C."/>
            <person name="Wang Y."/>
            <person name="Wang D."/>
            <person name="Huang X."/>
            <person name="Wang R."/>
            <person name="Lv J."/>
            <person name="Li Y."/>
            <person name="Zhang Z."/>
            <person name="Liu B."/>
            <person name="Lu W."/>
            <person name="Hui Y."/>
            <person name="Liang J."/>
            <person name="Zhou Z."/>
            <person name="Hou R."/>
            <person name="Li X."/>
            <person name="Liu Y."/>
            <person name="Li H."/>
            <person name="Ning X."/>
            <person name="Lin Y."/>
            <person name="Zhao L."/>
            <person name="Xing Q."/>
            <person name="Dou J."/>
            <person name="Li Y."/>
            <person name="Mao J."/>
            <person name="Guo H."/>
            <person name="Dou H."/>
            <person name="Li T."/>
            <person name="Mu C."/>
            <person name="Jiang W."/>
            <person name="Fu Q."/>
            <person name="Fu X."/>
            <person name="Miao Y."/>
            <person name="Liu J."/>
            <person name="Yu Q."/>
            <person name="Li R."/>
            <person name="Liao H."/>
            <person name="Li X."/>
            <person name="Kong Y."/>
            <person name="Jiang Z."/>
            <person name="Chourrout D."/>
            <person name="Li R."/>
            <person name="Bao Z."/>
        </authorList>
    </citation>
    <scope>NUCLEOTIDE SEQUENCE [LARGE SCALE GENOMIC DNA]</scope>
    <source>
        <strain evidence="4 5">PY_sf001</strain>
    </source>
</reference>
<feature type="compositionally biased region" description="Basic and acidic residues" evidence="1">
    <location>
        <begin position="627"/>
        <end position="636"/>
    </location>
</feature>
<evidence type="ECO:0000259" key="3">
    <source>
        <dbReference type="PROSITE" id="PS51412"/>
    </source>
</evidence>
<dbReference type="GO" id="GO:0045087">
    <property type="term" value="P:innate immune response"/>
    <property type="evidence" value="ECO:0007669"/>
    <property type="project" value="UniProtKB-KW"/>
</dbReference>
<dbReference type="OrthoDB" id="5950457at2759"/>
<dbReference type="PANTHER" id="PTHR31463">
    <property type="entry name" value="MACROPHAGE-EXPRESSED GENE 1 PROTEIN"/>
    <property type="match status" value="1"/>
</dbReference>
<dbReference type="InterPro" id="IPR039707">
    <property type="entry name" value="MPEG1"/>
</dbReference>
<feature type="domain" description="MACPF" evidence="3">
    <location>
        <begin position="1"/>
        <end position="283"/>
    </location>
</feature>
<proteinExistence type="predicted"/>
<name>A0A210Q209_MIZYE</name>
<keyword evidence="2" id="KW-1133">Transmembrane helix</keyword>
<accession>A0A210Q209</accession>
<evidence type="ECO:0000313" key="4">
    <source>
        <dbReference type="EMBL" id="OWF42793.1"/>
    </source>
</evidence>
<dbReference type="Pfam" id="PF01823">
    <property type="entry name" value="MACPF"/>
    <property type="match status" value="1"/>
</dbReference>
<dbReference type="InterPro" id="IPR020864">
    <property type="entry name" value="MACPF"/>
</dbReference>
<organism evidence="4 5">
    <name type="scientific">Mizuhopecten yessoensis</name>
    <name type="common">Japanese scallop</name>
    <name type="synonym">Patinopecten yessoensis</name>
    <dbReference type="NCBI Taxonomy" id="6573"/>
    <lineage>
        <taxon>Eukaryota</taxon>
        <taxon>Metazoa</taxon>
        <taxon>Spiralia</taxon>
        <taxon>Lophotrochozoa</taxon>
        <taxon>Mollusca</taxon>
        <taxon>Bivalvia</taxon>
        <taxon>Autobranchia</taxon>
        <taxon>Pteriomorphia</taxon>
        <taxon>Pectinida</taxon>
        <taxon>Pectinoidea</taxon>
        <taxon>Pectinidae</taxon>
        <taxon>Mizuhopecten</taxon>
    </lineage>
</organism>
<evidence type="ECO:0000313" key="5">
    <source>
        <dbReference type="Proteomes" id="UP000242188"/>
    </source>
</evidence>
<keyword evidence="2" id="KW-0472">Membrane</keyword>
<feature type="transmembrane region" description="Helical" evidence="2">
    <location>
        <begin position="592"/>
        <end position="616"/>
    </location>
</feature>
<keyword evidence="5" id="KW-1185">Reference proteome</keyword>
<gene>
    <name evidence="4" type="ORF">KP79_PYT10886</name>
</gene>
<dbReference type="GO" id="GO:0002250">
    <property type="term" value="P:adaptive immune response"/>
    <property type="evidence" value="ECO:0007669"/>
    <property type="project" value="UniProtKB-KW"/>
</dbReference>